<dbReference type="PANTHER" id="PTHR44936:SF10">
    <property type="entry name" value="SENSOR PROTEIN RSTB"/>
    <property type="match status" value="1"/>
</dbReference>
<evidence type="ECO:0000256" key="9">
    <source>
        <dbReference type="SAM" id="MobiDB-lite"/>
    </source>
</evidence>
<protein>
    <recommendedName>
        <fullName evidence="3">histidine kinase</fullName>
        <ecNumber evidence="3">2.7.13.3</ecNumber>
    </recommendedName>
</protein>
<evidence type="ECO:0000256" key="5">
    <source>
        <dbReference type="ARBA" id="ARBA00022679"/>
    </source>
</evidence>
<keyword evidence="6" id="KW-0547">Nucleotide-binding</keyword>
<feature type="transmembrane region" description="Helical" evidence="10">
    <location>
        <begin position="51"/>
        <end position="69"/>
    </location>
</feature>
<keyword evidence="14" id="KW-1185">Reference proteome</keyword>
<accession>A0ABT7PRI1</accession>
<evidence type="ECO:0000256" key="3">
    <source>
        <dbReference type="ARBA" id="ARBA00012438"/>
    </source>
</evidence>
<evidence type="ECO:0000256" key="4">
    <source>
        <dbReference type="ARBA" id="ARBA00022553"/>
    </source>
</evidence>
<dbReference type="Proteomes" id="UP001239462">
    <property type="component" value="Unassembled WGS sequence"/>
</dbReference>
<evidence type="ECO:0000256" key="1">
    <source>
        <dbReference type="ARBA" id="ARBA00000085"/>
    </source>
</evidence>
<dbReference type="CDD" id="cd06225">
    <property type="entry name" value="HAMP"/>
    <property type="match status" value="1"/>
</dbReference>
<dbReference type="Pfam" id="PF00672">
    <property type="entry name" value="HAMP"/>
    <property type="match status" value="1"/>
</dbReference>
<dbReference type="RefSeq" id="WP_289167174.1">
    <property type="nucleotide sequence ID" value="NZ_JASZZN010000031.1"/>
</dbReference>
<feature type="compositionally biased region" description="Low complexity" evidence="9">
    <location>
        <begin position="686"/>
        <end position="696"/>
    </location>
</feature>
<evidence type="ECO:0000313" key="13">
    <source>
        <dbReference type="EMBL" id="MDM4019120.1"/>
    </source>
</evidence>
<evidence type="ECO:0000259" key="12">
    <source>
        <dbReference type="PROSITE" id="PS50885"/>
    </source>
</evidence>
<evidence type="ECO:0000256" key="10">
    <source>
        <dbReference type="SAM" id="Phobius"/>
    </source>
</evidence>
<name>A0ABT7PRI1_9BACT</name>
<dbReference type="PROSITE" id="PS50885">
    <property type="entry name" value="HAMP"/>
    <property type="match status" value="1"/>
</dbReference>
<dbReference type="InterPro" id="IPR003594">
    <property type="entry name" value="HATPase_dom"/>
</dbReference>
<keyword evidence="7" id="KW-0418">Kinase</keyword>
<organism evidence="13 14">
    <name type="scientific">Roseiconus lacunae</name>
    <dbReference type="NCBI Taxonomy" id="2605694"/>
    <lineage>
        <taxon>Bacteria</taxon>
        <taxon>Pseudomonadati</taxon>
        <taxon>Planctomycetota</taxon>
        <taxon>Planctomycetia</taxon>
        <taxon>Pirellulales</taxon>
        <taxon>Pirellulaceae</taxon>
        <taxon>Roseiconus</taxon>
    </lineage>
</organism>
<keyword evidence="10" id="KW-0472">Membrane</keyword>
<feature type="compositionally biased region" description="Acidic residues" evidence="9">
    <location>
        <begin position="697"/>
        <end position="706"/>
    </location>
</feature>
<keyword evidence="10" id="KW-0812">Transmembrane</keyword>
<dbReference type="Gene3D" id="3.30.565.10">
    <property type="entry name" value="Histidine kinase-like ATPase, C-terminal domain"/>
    <property type="match status" value="1"/>
</dbReference>
<dbReference type="EC" id="2.7.13.3" evidence="3"/>
<dbReference type="SMART" id="SM00387">
    <property type="entry name" value="HATPase_c"/>
    <property type="match status" value="1"/>
</dbReference>
<keyword evidence="5" id="KW-0808">Transferase</keyword>
<dbReference type="EMBL" id="JASZZN010000031">
    <property type="protein sequence ID" value="MDM4019120.1"/>
    <property type="molecule type" value="Genomic_DNA"/>
</dbReference>
<feature type="region of interest" description="Disordered" evidence="9">
    <location>
        <begin position="1"/>
        <end position="43"/>
    </location>
</feature>
<feature type="region of interest" description="Disordered" evidence="9">
    <location>
        <begin position="686"/>
        <end position="706"/>
    </location>
</feature>
<dbReference type="PRINTS" id="PR00344">
    <property type="entry name" value="BCTRLSENSOR"/>
</dbReference>
<dbReference type="InterPro" id="IPR004358">
    <property type="entry name" value="Sig_transdc_His_kin-like_C"/>
</dbReference>
<reference evidence="13 14" key="1">
    <citation type="submission" date="2023-06" db="EMBL/GenBank/DDBJ databases">
        <title>Roseiconus lacunae JC819 isolated from Gulf of Mannar region, Tamil Nadu.</title>
        <authorList>
            <person name="Pk S."/>
            <person name="Ch S."/>
            <person name="Ch V.R."/>
        </authorList>
    </citation>
    <scope>NUCLEOTIDE SEQUENCE [LARGE SCALE GENOMIC DNA]</scope>
    <source>
        <strain evidence="13 14">JC819</strain>
    </source>
</reference>
<feature type="transmembrane region" description="Helical" evidence="10">
    <location>
        <begin position="313"/>
        <end position="333"/>
    </location>
</feature>
<dbReference type="InterPro" id="IPR003660">
    <property type="entry name" value="HAMP_dom"/>
</dbReference>
<comment type="subcellular location">
    <subcellularLocation>
        <location evidence="2">Membrane</location>
    </subcellularLocation>
</comment>
<evidence type="ECO:0000256" key="7">
    <source>
        <dbReference type="ARBA" id="ARBA00022777"/>
    </source>
</evidence>
<keyword evidence="10" id="KW-1133">Transmembrane helix</keyword>
<evidence type="ECO:0000256" key="2">
    <source>
        <dbReference type="ARBA" id="ARBA00004370"/>
    </source>
</evidence>
<evidence type="ECO:0000313" key="14">
    <source>
        <dbReference type="Proteomes" id="UP001239462"/>
    </source>
</evidence>
<dbReference type="SMART" id="SM00304">
    <property type="entry name" value="HAMP"/>
    <property type="match status" value="1"/>
</dbReference>
<dbReference type="InterPro" id="IPR005467">
    <property type="entry name" value="His_kinase_dom"/>
</dbReference>
<dbReference type="GO" id="GO:0005524">
    <property type="term" value="F:ATP binding"/>
    <property type="evidence" value="ECO:0007669"/>
    <property type="project" value="UniProtKB-KW"/>
</dbReference>
<dbReference type="PROSITE" id="PS50109">
    <property type="entry name" value="HIS_KIN"/>
    <property type="match status" value="1"/>
</dbReference>
<feature type="domain" description="Histidine kinase" evidence="11">
    <location>
        <begin position="452"/>
        <end position="662"/>
    </location>
</feature>
<sequence>MSDRPPASSFATMPRQHNPPSELSPLDPPSPISADASNKERPHSQSLRSKIVLALALMLGVVVGIEEFVRQYVIANEFAALERVTALKETNRVLSAINTEIDFLADTAVRDVTFLAYAENPNENAVRYETLNQSDETERRTARVHWRARVDGKGNWHWLTPPSLPAEVVDQIGARLQNHNWTKNPAATGITTDQQVNLMLFAGVRLPDNAVNVQPIVAGDDDDEFDRHGYYVIGRALDQTLVADLQRRTSVPFTISRLHTETAHDGKLQIRAVNQSMLAVHSPLLNPEGETLAELLVSLPRDVMMRSKRTTAIARYLSLCGVCGSLLILFLLLQRLVIGRLESIRQHTEQIAQSGLIVNDSDDSPLEVAGNDEISQLADSFSRMRERLGDAQSQLTDASHAAGMSLVANTVIHNVGNVLTNVNSLMETATQRVNALRVEPLEKLAQRLGDDDLDEAFRQATPNYLHRLSETLEDDKRDLTDLLYTLNDNIQHIHQVIRDQRKHTSQSLQWSRLSLPKLIRESINCAEAKLREDQVRVEFEYDSNLPIWTDRSLLLQVLINVITNAGSACHEFTQSDQTPTLKVDIIKTKSAARVRFRDNGCGMDKATLSRVFAAHFTTRSSGSGLGLHFCANAMKRLGGAIHAESLGRHQGSTFIIEIPLTRPGLHGAGETEAVASESSTAINLTPDDTVDLTPVTETDDREEFTS</sequence>
<evidence type="ECO:0000259" key="11">
    <source>
        <dbReference type="PROSITE" id="PS50109"/>
    </source>
</evidence>
<keyword evidence="8 13" id="KW-0067">ATP-binding</keyword>
<evidence type="ECO:0000256" key="6">
    <source>
        <dbReference type="ARBA" id="ARBA00022741"/>
    </source>
</evidence>
<dbReference type="PANTHER" id="PTHR44936">
    <property type="entry name" value="SENSOR PROTEIN CREC"/>
    <property type="match status" value="1"/>
</dbReference>
<proteinExistence type="predicted"/>
<gene>
    <name evidence="13" type="ORF">QTN89_26940</name>
</gene>
<dbReference type="SUPFAM" id="SSF55874">
    <property type="entry name" value="ATPase domain of HSP90 chaperone/DNA topoisomerase II/histidine kinase"/>
    <property type="match status" value="1"/>
</dbReference>
<comment type="catalytic activity">
    <reaction evidence="1">
        <text>ATP + protein L-histidine = ADP + protein N-phospho-L-histidine.</text>
        <dbReference type="EC" id="2.7.13.3"/>
    </reaction>
</comment>
<comment type="caution">
    <text evidence="13">The sequence shown here is derived from an EMBL/GenBank/DDBJ whole genome shotgun (WGS) entry which is preliminary data.</text>
</comment>
<feature type="domain" description="HAMP" evidence="12">
    <location>
        <begin position="335"/>
        <end position="393"/>
    </location>
</feature>
<dbReference type="Gene3D" id="6.10.340.10">
    <property type="match status" value="1"/>
</dbReference>
<keyword evidence="4" id="KW-0597">Phosphoprotein</keyword>
<dbReference type="InterPro" id="IPR036890">
    <property type="entry name" value="HATPase_C_sf"/>
</dbReference>
<dbReference type="InterPro" id="IPR050980">
    <property type="entry name" value="2C_sensor_his_kinase"/>
</dbReference>
<evidence type="ECO:0000256" key="8">
    <source>
        <dbReference type="ARBA" id="ARBA00022840"/>
    </source>
</evidence>
<dbReference type="Pfam" id="PF02518">
    <property type="entry name" value="HATPase_c"/>
    <property type="match status" value="1"/>
</dbReference>